<dbReference type="CTD" id="36373992"/>
<evidence type="ECO:0000313" key="4">
    <source>
        <dbReference type="WormBase" id="SRAE_0000073800"/>
    </source>
</evidence>
<evidence type="ECO:0000313" key="1">
    <source>
        <dbReference type="EMBL" id="CEF61621.1"/>
    </source>
</evidence>
<gene>
    <name evidence="1 3 4" type="ORF">SRAE_0000073800</name>
</gene>
<dbReference type="WormBase" id="SRAE_0000073800">
    <property type="protein sequence ID" value="SRP08941"/>
    <property type="gene ID" value="WBGene00256495"/>
</dbReference>
<dbReference type="RefSeq" id="XP_024500829.1">
    <property type="nucleotide sequence ID" value="XM_024646675.1"/>
</dbReference>
<reference evidence="1" key="2">
    <citation type="submission" date="2014-09" db="EMBL/GenBank/DDBJ databases">
        <authorList>
            <person name="Aslett A.Martin."/>
        </authorList>
    </citation>
    <scope>NUCLEOTIDE SEQUENCE</scope>
    <source>
        <strain evidence="1">ED321 Heterogonic</strain>
    </source>
</reference>
<dbReference type="GeneID" id="36373992"/>
<reference evidence="2" key="1">
    <citation type="submission" date="2014-09" db="EMBL/GenBank/DDBJ databases">
        <authorList>
            <person name="Martin A.A."/>
        </authorList>
    </citation>
    <scope>NUCLEOTIDE SEQUENCE</scope>
    <source>
        <strain evidence="2">ED321</strain>
    </source>
</reference>
<proteinExistence type="predicted"/>
<sequence length="86" mass="9784">MGKERTNTIVEEKEWDLSILKEGNTSHELNLTMKHSNKSSEKIIIDSGATLNIIRTKKILCEVKDVEPKLITYGNGLTTKIKKWVT</sequence>
<evidence type="ECO:0000313" key="3">
    <source>
        <dbReference type="WBParaSite" id="SRAE_0000073800.1"/>
    </source>
</evidence>
<keyword evidence="2" id="KW-1185">Reference proteome</keyword>
<dbReference type="WBParaSite" id="SRAE_0000073800.1">
    <property type="protein sequence ID" value="SRAE_0000073800.1"/>
    <property type="gene ID" value="WBGene00256495"/>
</dbReference>
<protein>
    <submittedName>
        <fullName evidence="3">Aspartic peptidase domain-containing protein</fullName>
    </submittedName>
</protein>
<dbReference type="AlphaFoldDB" id="A0A090KW22"/>
<name>A0A090KW22_STRRB</name>
<dbReference type="Proteomes" id="UP000035682">
    <property type="component" value="Unplaced"/>
</dbReference>
<evidence type="ECO:0000313" key="2">
    <source>
        <dbReference type="Proteomes" id="UP000035682"/>
    </source>
</evidence>
<organism evidence="1">
    <name type="scientific">Strongyloides ratti</name>
    <name type="common">Parasitic roundworm</name>
    <dbReference type="NCBI Taxonomy" id="34506"/>
    <lineage>
        <taxon>Eukaryota</taxon>
        <taxon>Metazoa</taxon>
        <taxon>Ecdysozoa</taxon>
        <taxon>Nematoda</taxon>
        <taxon>Chromadorea</taxon>
        <taxon>Rhabditida</taxon>
        <taxon>Tylenchina</taxon>
        <taxon>Panagrolaimomorpha</taxon>
        <taxon>Strongyloidoidea</taxon>
        <taxon>Strongyloididae</taxon>
        <taxon>Strongyloides</taxon>
    </lineage>
</organism>
<dbReference type="EMBL" id="LN609423">
    <property type="protein sequence ID" value="CEF61621.1"/>
    <property type="molecule type" value="Genomic_DNA"/>
</dbReference>
<reference evidence="3" key="3">
    <citation type="submission" date="2020-12" db="UniProtKB">
        <authorList>
            <consortium name="WormBaseParasite"/>
        </authorList>
    </citation>
    <scope>IDENTIFICATION</scope>
</reference>
<accession>A0A090KW22</accession>